<evidence type="ECO:0000259" key="2">
    <source>
        <dbReference type="Pfam" id="PF22570"/>
    </source>
</evidence>
<feature type="transmembrane region" description="Helical" evidence="1">
    <location>
        <begin position="49"/>
        <end position="68"/>
    </location>
</feature>
<gene>
    <name evidence="3" type="ORF">SAMN05444920_104427</name>
</gene>
<feature type="transmembrane region" description="Helical" evidence="1">
    <location>
        <begin position="101"/>
        <end position="121"/>
    </location>
</feature>
<evidence type="ECO:0000256" key="1">
    <source>
        <dbReference type="SAM" id="Phobius"/>
    </source>
</evidence>
<dbReference type="AlphaFoldDB" id="A0A1H6CWG9"/>
<reference evidence="3 4" key="1">
    <citation type="submission" date="2016-10" db="EMBL/GenBank/DDBJ databases">
        <authorList>
            <person name="de Groot N.N."/>
        </authorList>
    </citation>
    <scope>NUCLEOTIDE SEQUENCE [LARGE SCALE GENOMIC DNA]</scope>
    <source>
        <strain evidence="3 4">CGMCC 4.7037</strain>
    </source>
</reference>
<dbReference type="Proteomes" id="UP000236732">
    <property type="component" value="Unassembled WGS sequence"/>
</dbReference>
<proteinExistence type="predicted"/>
<dbReference type="EMBL" id="FNVT01000004">
    <property type="protein sequence ID" value="SEG76885.1"/>
    <property type="molecule type" value="Genomic_DNA"/>
</dbReference>
<name>A0A1H6CWG9_9ACTN</name>
<keyword evidence="4" id="KW-1185">Reference proteome</keyword>
<dbReference type="Pfam" id="PF22570">
    <property type="entry name" value="LiaF-TM"/>
    <property type="match status" value="1"/>
</dbReference>
<evidence type="ECO:0000313" key="3">
    <source>
        <dbReference type="EMBL" id="SEG76885.1"/>
    </source>
</evidence>
<keyword evidence="1" id="KW-0472">Membrane</keyword>
<feature type="domain" description="LiaF transmembrane" evidence="2">
    <location>
        <begin position="21"/>
        <end position="118"/>
    </location>
</feature>
<evidence type="ECO:0000313" key="4">
    <source>
        <dbReference type="Proteomes" id="UP000236732"/>
    </source>
</evidence>
<sequence length="252" mass="26990">MRFGRTSGEYGAVKGQLGVLLAVVAVIAGVVVLVDRLAPSAALYDKLATWWPVGIITIGVGGLLRLLAERAIFRGPLIIIAIGVIALLFTLDPLPGPWRPYVLPVLLLSVGTAFLAGRAMAGRSARKARAVERMFLIGRSGTLNWPEGPFTIGMVTAVTSGCVIDLTKATPMPLIKGKANLEARLDITAIASGIDLRVPDGWRVELDEHTMLARRPKKPTMSDDETKPLLRVYGLFLMSAFDVHFVDPALGG</sequence>
<organism evidence="3 4">
    <name type="scientific">Nonomuraea solani</name>
    <dbReference type="NCBI Taxonomy" id="1144553"/>
    <lineage>
        <taxon>Bacteria</taxon>
        <taxon>Bacillati</taxon>
        <taxon>Actinomycetota</taxon>
        <taxon>Actinomycetes</taxon>
        <taxon>Streptosporangiales</taxon>
        <taxon>Streptosporangiaceae</taxon>
        <taxon>Nonomuraea</taxon>
    </lineage>
</organism>
<feature type="transmembrane region" description="Helical" evidence="1">
    <location>
        <begin position="12"/>
        <end position="34"/>
    </location>
</feature>
<keyword evidence="1" id="KW-1133">Transmembrane helix</keyword>
<protein>
    <recommendedName>
        <fullName evidence="2">LiaF transmembrane domain-containing protein</fullName>
    </recommendedName>
</protein>
<feature type="transmembrane region" description="Helical" evidence="1">
    <location>
        <begin position="75"/>
        <end position="95"/>
    </location>
</feature>
<keyword evidence="1" id="KW-0812">Transmembrane</keyword>
<dbReference type="InterPro" id="IPR054331">
    <property type="entry name" value="LiaF_TM"/>
</dbReference>
<accession>A0A1H6CWG9</accession>